<dbReference type="OrthoDB" id="501744at2"/>
<organism evidence="2">
    <name type="scientific">Tolypothrix bouteillei VB521301</name>
    <dbReference type="NCBI Taxonomy" id="1479485"/>
    <lineage>
        <taxon>Bacteria</taxon>
        <taxon>Bacillati</taxon>
        <taxon>Cyanobacteriota</taxon>
        <taxon>Cyanophyceae</taxon>
        <taxon>Nostocales</taxon>
        <taxon>Tolypothrichaceae</taxon>
        <taxon>Tolypothrix</taxon>
    </lineage>
</organism>
<comment type="caution">
    <text evidence="2">The sequence shown here is derived from an EMBL/GenBank/DDBJ whole genome shotgun (WGS) entry which is preliminary data.</text>
</comment>
<name>A0A0C1N9H6_9CYAN</name>
<reference evidence="2" key="1">
    <citation type="journal article" date="2015" name="Genome Announc.">
        <title>Draft Genome Sequence of Tolypothrix boutellei Strain VB521301.</title>
        <authorList>
            <person name="Chandrababunaidu M.M."/>
            <person name="Singh D."/>
            <person name="Sen D."/>
            <person name="Bhan S."/>
            <person name="Das S."/>
            <person name="Gupta A."/>
            <person name="Adhikary S.P."/>
            <person name="Tripathy S."/>
        </authorList>
    </citation>
    <scope>NUCLEOTIDE SEQUENCE</scope>
    <source>
        <strain evidence="2">VB521301</strain>
    </source>
</reference>
<dbReference type="RefSeq" id="WP_038081476.1">
    <property type="nucleotide sequence ID" value="NZ_JHEG04000001.1"/>
</dbReference>
<dbReference type="STRING" id="1479485.DA73_0223420"/>
<dbReference type="EMBL" id="JHEG02000048">
    <property type="protein sequence ID" value="KIE11327.1"/>
    <property type="molecule type" value="Genomic_DNA"/>
</dbReference>
<gene>
    <name evidence="2" type="ORF">DA73_0223420</name>
    <name evidence="1" type="ORF">DA73_0400019270</name>
</gene>
<proteinExistence type="predicted"/>
<dbReference type="EMBL" id="JHEG04000001">
    <property type="protein sequence ID" value="KAF3887392.1"/>
    <property type="molecule type" value="Genomic_DNA"/>
</dbReference>
<dbReference type="Proteomes" id="UP000029738">
    <property type="component" value="Unassembled WGS sequence"/>
</dbReference>
<evidence type="ECO:0000313" key="2">
    <source>
        <dbReference type="EMBL" id="KIE11327.1"/>
    </source>
</evidence>
<sequence>MVTLTYCKGLPTPEYELNNLGFTDFEMFLAAYSPIVHKATCETVNHLLTGKKFNKADWNTYLQKTYNINKRHANGIISDATGRVDSAKKCRLHHINQLEAKLKSALDWVKAAEKRLFNAQKFYTKKNWQKSKMGCKFPLSCSLQFKSTNWRYLKFILHNKNRYIYQTKQQLKYLKNAPLQVFVPRNNVFVVGSKDESFGNQTCQWDGDKIRFRVPYCLEPKFGKYVETKLGNFDRNINRLPDDGAKTWHFYRQDGKSKGQKLLSGELSGKWVAAIQFTPKTVERVSRPIQYGCIGIDINPGSIGWAYVDCQGNLKAKGAIPLQMGLPQNKQTRQIVKVCLQLAELAKKYACPIICEELDFSSKKAELREKGRKYARMLSSWAYNRFYELKTSILSNRGISLIQKNPAFTSLIGLVKYSRMYGVSSEIAAAIVIARRGMNLSERLPRAMSAYLEMNSRKHVWHGWVKVNNFVKQCDVIRSRHSYYTVSNWSPLVKDYAERVATGKSRASSKR</sequence>
<keyword evidence="3" id="KW-1185">Reference proteome</keyword>
<evidence type="ECO:0000313" key="3">
    <source>
        <dbReference type="Proteomes" id="UP000029738"/>
    </source>
</evidence>
<dbReference type="AlphaFoldDB" id="A0A0C1N9H6"/>
<accession>A0A0C1N9H6</accession>
<reference evidence="1" key="2">
    <citation type="submission" date="2019-11" db="EMBL/GenBank/DDBJ databases">
        <title>Improved Assembly of Tolypothrix boutellei genome.</title>
        <authorList>
            <person name="Sarangi A.N."/>
            <person name="Mukherjee M."/>
            <person name="Ghosh S."/>
            <person name="Singh D."/>
            <person name="Das A."/>
            <person name="Kant S."/>
            <person name="Prusty A."/>
            <person name="Tripathy S."/>
        </authorList>
    </citation>
    <scope>NUCLEOTIDE SEQUENCE</scope>
    <source>
        <strain evidence="1">VB521301</strain>
    </source>
</reference>
<evidence type="ECO:0000313" key="1">
    <source>
        <dbReference type="EMBL" id="KAF3887392.1"/>
    </source>
</evidence>
<evidence type="ECO:0008006" key="4">
    <source>
        <dbReference type="Google" id="ProtNLM"/>
    </source>
</evidence>
<protein>
    <recommendedName>
        <fullName evidence="4">Transposase</fullName>
    </recommendedName>
</protein>